<evidence type="ECO:0000256" key="5">
    <source>
        <dbReference type="ARBA" id="ARBA00022737"/>
    </source>
</evidence>
<dbReference type="InterPro" id="IPR035992">
    <property type="entry name" value="Ricin_B-like_lectins"/>
</dbReference>
<dbReference type="PROSITE" id="PS00615">
    <property type="entry name" value="C_TYPE_LECTIN_1"/>
    <property type="match status" value="1"/>
</dbReference>
<dbReference type="SUPFAM" id="SSF56436">
    <property type="entry name" value="C-type lectin-like"/>
    <property type="match status" value="8"/>
</dbReference>
<dbReference type="InterPro" id="IPR000772">
    <property type="entry name" value="Ricin_B_lectin"/>
</dbReference>
<evidence type="ECO:0000256" key="10">
    <source>
        <dbReference type="ARBA" id="ARBA00023180"/>
    </source>
</evidence>
<keyword evidence="6 12" id="KW-1133">Transmembrane helix</keyword>
<feature type="domain" description="C-type lectin" evidence="14">
    <location>
        <begin position="225"/>
        <end position="336"/>
    </location>
</feature>
<dbReference type="InterPro" id="IPR000562">
    <property type="entry name" value="FN_type2_dom"/>
</dbReference>
<feature type="domain" description="C-type lectin" evidence="14">
    <location>
        <begin position="936"/>
        <end position="1052"/>
    </location>
</feature>
<feature type="domain" description="C-type lectin" evidence="14">
    <location>
        <begin position="647"/>
        <end position="766"/>
    </location>
</feature>
<comment type="subcellular location">
    <subcellularLocation>
        <location evidence="1">Membrane</location>
        <topology evidence="1">Single-pass membrane protein</topology>
    </subcellularLocation>
</comment>
<feature type="disulfide bond" evidence="11">
    <location>
        <begin position="178"/>
        <end position="205"/>
    </location>
</feature>
<reference evidence="16" key="2">
    <citation type="submission" date="2025-08" db="UniProtKB">
        <authorList>
            <consortium name="Ensembl"/>
        </authorList>
    </citation>
    <scope>IDENTIFICATION</scope>
</reference>
<feature type="domain" description="C-type lectin" evidence="14">
    <location>
        <begin position="1072"/>
        <end position="1183"/>
    </location>
</feature>
<evidence type="ECO:0000256" key="11">
    <source>
        <dbReference type="PROSITE-ProRule" id="PRU00479"/>
    </source>
</evidence>
<evidence type="ECO:0000256" key="4">
    <source>
        <dbReference type="ARBA" id="ARBA00022729"/>
    </source>
</evidence>
<dbReference type="FunFam" id="2.10.10.10:FF:000001">
    <property type="entry name" value="Fibronectin 1a isoform 1"/>
    <property type="match status" value="1"/>
</dbReference>
<dbReference type="RefSeq" id="XP_017569680.1">
    <property type="nucleotide sequence ID" value="XM_017714191.2"/>
</dbReference>
<dbReference type="GeneTree" id="ENSGT01050000244842"/>
<dbReference type="GO" id="GO:0016020">
    <property type="term" value="C:membrane"/>
    <property type="evidence" value="ECO:0007669"/>
    <property type="project" value="UniProtKB-SubCell"/>
</dbReference>
<dbReference type="InterPro" id="IPR001304">
    <property type="entry name" value="C-type_lectin-like"/>
</dbReference>
<dbReference type="PROSITE" id="PS51092">
    <property type="entry name" value="FN2_2"/>
    <property type="match status" value="1"/>
</dbReference>
<dbReference type="Gene3D" id="2.80.10.50">
    <property type="match status" value="1"/>
</dbReference>
<feature type="domain" description="C-type lectin" evidence="14">
    <location>
        <begin position="793"/>
        <end position="908"/>
    </location>
</feature>
<dbReference type="PROSITE" id="PS50041">
    <property type="entry name" value="C_TYPE_LECTIN_2"/>
    <property type="match status" value="8"/>
</dbReference>
<evidence type="ECO:0000259" key="15">
    <source>
        <dbReference type="PROSITE" id="PS51092"/>
    </source>
</evidence>
<dbReference type="PANTHER" id="PTHR22803">
    <property type="entry name" value="MANNOSE, PHOSPHOLIPASE, LECTIN RECEPTOR RELATED"/>
    <property type="match status" value="1"/>
</dbReference>
<dbReference type="Ensembl" id="ENSPNAT00000064290.1">
    <property type="protein sequence ID" value="ENSPNAP00000072185.1"/>
    <property type="gene ID" value="ENSPNAG00000026407.2"/>
</dbReference>
<name>A0AAR2L6K8_PYGNA</name>
<evidence type="ECO:0000256" key="7">
    <source>
        <dbReference type="ARBA" id="ARBA00023136"/>
    </source>
</evidence>
<dbReference type="InterPro" id="IPR018378">
    <property type="entry name" value="C-type_lectin_CS"/>
</dbReference>
<evidence type="ECO:0000313" key="17">
    <source>
        <dbReference type="Proteomes" id="UP001501920"/>
    </source>
</evidence>
<evidence type="ECO:0000313" key="16">
    <source>
        <dbReference type="Ensembl" id="ENSPNAP00000072185.1"/>
    </source>
</evidence>
<sequence>MMKVTTVVLLLQFLHCFAQSDGTSFMIYNAHKNRCLGDNLRELFPCNPQSPRQQFRWTSENRIFNVEQKKCLGTGSKSEGNKLQWYICDANNDLQKWECQSDSLFGLKNESLYLSLRGDSHLLTLSKDPGDKGKWTVHGTTDSVCSRPYEEIYTIEGNAFGQPCHFPFLFNDKWYTDCTTEGRSSSLLWCAIESEYKPNQLWGYCPTQEIVQQFWRKNPLTDVYYQLNKESALTWYQARKSCQQQGGDLLSITEPHEQTFISGLTVTTGPVLWTGLNSLDASSGWRWVNGQPLRYLKWLSGEPSAAPGHSCGVITQLYGSEWSTAVCSERHGYICQRGLSTPTVPPVVLTGSCHSPWIPYSGHCYLLTRTKKTWLEARDACRSERGDLLSILSIEEQSFVISQLGYSKTDELWIGFNDLKTALLFEWSDHSGVPFALWDVNEPSHNAALKEDCVLMRGQEGKWADQICQNKYGYICKKKTHSNPSTNDTVVTSPGCKPGWFRFGYYCYLIGSETKTFEEAKQMCEKTGSYLVDITNRVQNAFLTSLIGAQPGKHFWIGLSNQKNRYIFEWTNTKKVLFTHFNIGMPGGKQGCVAVTTGFLAGLWDVLDCSNAEKYICKQKADDVATTLPPPITPAPHCSAGWNEIPNRDLCFKLFNPEYRRQKTWSEALDFCRELGGDLLSIHSASDMEDFKRREHAWIGYSIQDPSAGYTWSDGSSSSYQDWAEGEPSNSHNREKCAILQRKRWNADEGKWDDQQCEDRNSWLCEIQKGVTPKEVNIISKTYNKTDDGWIIFKDNQYYIYHGYPVSMKEGQRFCKHRHADLVVINDEEERVFLWHQVKEDHRPFYIGMNIDMDKSFSWMDGSPVVFQAWAQNQPAFLNNEEHCVKMDWFYGLWESVNCGEAIHFVCKRSGSVPVNATGAPTEPPKGGCAPNWVKFQEKCYLIGLDMKTWDEARSYCKRLRGNLASTTNKYQQAFLILMMDEDTPDLWTGLSNLAGKGFRWTDGSPVRYTGWAKGDNNMGGNVCVAMGSMQNPELGTWVKKSCKETSGYICSRDLDHSIIPRPTEMPKTFKRGNASFILTQINLTWTEAQRLCETEGANLASIRDTSTQSYIALQVFKLRQPLWIGLNSMETHGYFLWIDNWLLNMERWASNEPKKDHPCVYVDVDGMWRTAHCNQTYYSVCKKTSDAAPTPPAQYPGVCPEETNDHPKMIWLPYRGDCYAFAYGSETWYTAGRMCMTRGANLVSIEDTMEAKFIQSYIKVLGSDYTYFWIGLFQNNAGNLQWIDNSVVDYTNLDEPAEPEYTGYEYEHYNYQENKYDCAVISTTTTLWQMQRCRSTRLPFICKKAKEIKPTTELTPTGNNPVGKAETGRPFSGVAVAVVIAVLCLLAGLAYIYHRSSTKQAATSEHPMLDTGEALLPEDNDTKVLVDQIVVNEEEPAS</sequence>
<feature type="chain" id="PRO_5043400618" description="Mannose receptor, C type 1b" evidence="13">
    <location>
        <begin position="19"/>
        <end position="1439"/>
    </location>
</feature>
<evidence type="ECO:0000256" key="6">
    <source>
        <dbReference type="ARBA" id="ARBA00022989"/>
    </source>
</evidence>
<evidence type="ECO:0000256" key="2">
    <source>
        <dbReference type="ARBA" id="ARBA00022583"/>
    </source>
</evidence>
<dbReference type="SMART" id="SM00458">
    <property type="entry name" value="RICIN"/>
    <property type="match status" value="1"/>
</dbReference>
<reference evidence="16" key="3">
    <citation type="submission" date="2025-09" db="UniProtKB">
        <authorList>
            <consortium name="Ensembl"/>
        </authorList>
    </citation>
    <scope>IDENTIFICATION</scope>
</reference>
<keyword evidence="8 11" id="KW-1015">Disulfide bond</keyword>
<keyword evidence="2" id="KW-0254">Endocytosis</keyword>
<feature type="domain" description="C-type lectin" evidence="14">
    <location>
        <begin position="360"/>
        <end position="477"/>
    </location>
</feature>
<organism evidence="16 17">
    <name type="scientific">Pygocentrus nattereri</name>
    <name type="common">Red-bellied piranha</name>
    <dbReference type="NCBI Taxonomy" id="42514"/>
    <lineage>
        <taxon>Eukaryota</taxon>
        <taxon>Metazoa</taxon>
        <taxon>Chordata</taxon>
        <taxon>Craniata</taxon>
        <taxon>Vertebrata</taxon>
        <taxon>Euteleostomi</taxon>
        <taxon>Actinopterygii</taxon>
        <taxon>Neopterygii</taxon>
        <taxon>Teleostei</taxon>
        <taxon>Ostariophysi</taxon>
        <taxon>Characiformes</taxon>
        <taxon>Characoidei</taxon>
        <taxon>Pygocentrus</taxon>
    </lineage>
</organism>
<feature type="transmembrane region" description="Helical" evidence="12">
    <location>
        <begin position="1372"/>
        <end position="1394"/>
    </location>
</feature>
<dbReference type="InterPro" id="IPR016186">
    <property type="entry name" value="C-type_lectin-like/link_sf"/>
</dbReference>
<dbReference type="PRINTS" id="PR00013">
    <property type="entry name" value="FNTYPEII"/>
</dbReference>
<feature type="domain" description="C-type lectin" evidence="14">
    <location>
        <begin position="503"/>
        <end position="618"/>
    </location>
</feature>
<evidence type="ECO:0000256" key="13">
    <source>
        <dbReference type="SAM" id="SignalP"/>
    </source>
</evidence>
<keyword evidence="10" id="KW-0325">Glycoprotein</keyword>
<dbReference type="FunFam" id="2.80.10.50:FF:000032">
    <property type="entry name" value="macrophage mannose receptor 1"/>
    <property type="match status" value="1"/>
</dbReference>
<feature type="signal peptide" evidence="13">
    <location>
        <begin position="1"/>
        <end position="18"/>
    </location>
</feature>
<accession>A0AAR2L6K8</accession>
<keyword evidence="7 12" id="KW-0472">Membrane</keyword>
<keyword evidence="4 13" id="KW-0732">Signal</keyword>
<dbReference type="PROSITE" id="PS50231">
    <property type="entry name" value="RICIN_B_LECTIN"/>
    <property type="match status" value="1"/>
</dbReference>
<dbReference type="Proteomes" id="UP001501920">
    <property type="component" value="Chromosome 2"/>
</dbReference>
<dbReference type="SMART" id="SM00059">
    <property type="entry name" value="FN2"/>
    <property type="match status" value="1"/>
</dbReference>
<evidence type="ECO:0008006" key="18">
    <source>
        <dbReference type="Google" id="ProtNLM"/>
    </source>
</evidence>
<evidence type="ECO:0000256" key="8">
    <source>
        <dbReference type="ARBA" id="ARBA00023157"/>
    </source>
</evidence>
<dbReference type="Gene3D" id="2.10.10.10">
    <property type="entry name" value="Fibronectin, type II, collagen-binding"/>
    <property type="match status" value="1"/>
</dbReference>
<evidence type="ECO:0000256" key="12">
    <source>
        <dbReference type="SAM" id="Phobius"/>
    </source>
</evidence>
<dbReference type="CDD" id="cd00062">
    <property type="entry name" value="FN2"/>
    <property type="match status" value="1"/>
</dbReference>
<dbReference type="Pfam" id="PF00059">
    <property type="entry name" value="Lectin_C"/>
    <property type="match status" value="8"/>
</dbReference>
<feature type="domain" description="C-type lectin" evidence="14">
    <location>
        <begin position="1215"/>
        <end position="1334"/>
    </location>
</feature>
<dbReference type="InterPro" id="IPR050111">
    <property type="entry name" value="C-type_lectin/snaclec_domain"/>
</dbReference>
<dbReference type="Pfam" id="PF00040">
    <property type="entry name" value="fn2"/>
    <property type="match status" value="1"/>
</dbReference>
<dbReference type="CDD" id="cd00037">
    <property type="entry name" value="CLECT"/>
    <property type="match status" value="8"/>
</dbReference>
<evidence type="ECO:0000259" key="14">
    <source>
        <dbReference type="PROSITE" id="PS50041"/>
    </source>
</evidence>
<dbReference type="GeneID" id="108437231"/>
<feature type="disulfide bond" evidence="11">
    <location>
        <begin position="164"/>
        <end position="190"/>
    </location>
</feature>
<evidence type="ECO:0000256" key="3">
    <source>
        <dbReference type="ARBA" id="ARBA00022692"/>
    </source>
</evidence>
<evidence type="ECO:0000256" key="9">
    <source>
        <dbReference type="ARBA" id="ARBA00023170"/>
    </source>
</evidence>
<dbReference type="Gene3D" id="3.10.100.10">
    <property type="entry name" value="Mannose-Binding Protein A, subunit A"/>
    <property type="match status" value="8"/>
</dbReference>
<protein>
    <recommendedName>
        <fullName evidence="18">Mannose receptor, C type 1b</fullName>
    </recommendedName>
</protein>
<keyword evidence="9" id="KW-0675">Receptor</keyword>
<keyword evidence="5" id="KW-0677">Repeat</keyword>
<keyword evidence="17" id="KW-1185">Reference proteome</keyword>
<keyword evidence="3 12" id="KW-0812">Transmembrane</keyword>
<feature type="domain" description="Fibronectin type-II" evidence="15">
    <location>
        <begin position="159"/>
        <end position="207"/>
    </location>
</feature>
<evidence type="ECO:0000256" key="1">
    <source>
        <dbReference type="ARBA" id="ARBA00004167"/>
    </source>
</evidence>
<dbReference type="SUPFAM" id="SSF50370">
    <property type="entry name" value="Ricin B-like lectins"/>
    <property type="match status" value="1"/>
</dbReference>
<dbReference type="Pfam" id="PF24562">
    <property type="entry name" value="CysR_MRC2_N"/>
    <property type="match status" value="1"/>
</dbReference>
<dbReference type="InterPro" id="IPR036943">
    <property type="entry name" value="FN_type2_sf"/>
</dbReference>
<proteinExistence type="predicted"/>
<reference evidence="16 17" key="1">
    <citation type="submission" date="2020-10" db="EMBL/GenBank/DDBJ databases">
        <title>Pygocentrus nattereri (red-bellied piranha) genome, fPygNat1, primary haplotype.</title>
        <authorList>
            <person name="Myers G."/>
            <person name="Meyer A."/>
            <person name="Karagic N."/>
            <person name="Pippel M."/>
            <person name="Winkler S."/>
            <person name="Tracey A."/>
            <person name="Wood J."/>
            <person name="Formenti G."/>
            <person name="Howe K."/>
            <person name="Fedrigo O."/>
            <person name="Jarvis E.D."/>
        </authorList>
    </citation>
    <scope>NUCLEOTIDE SEQUENCE [LARGE SCALE GENOMIC DNA]</scope>
</reference>
<dbReference type="GO" id="GO:0006897">
    <property type="term" value="P:endocytosis"/>
    <property type="evidence" value="ECO:0007669"/>
    <property type="project" value="UniProtKB-KW"/>
</dbReference>
<dbReference type="SMART" id="SM00034">
    <property type="entry name" value="CLECT"/>
    <property type="match status" value="8"/>
</dbReference>
<dbReference type="InterPro" id="IPR016187">
    <property type="entry name" value="CTDL_fold"/>
</dbReference>